<proteinExistence type="predicted"/>
<reference evidence="1" key="1">
    <citation type="journal article" date="2023" name="G3 (Bethesda)">
        <title>A reference genome for the long-term kleptoplast-retaining sea slug Elysia crispata morphotype clarki.</title>
        <authorList>
            <person name="Eastman K.E."/>
            <person name="Pendleton A.L."/>
            <person name="Shaikh M.A."/>
            <person name="Suttiyut T."/>
            <person name="Ogas R."/>
            <person name="Tomko P."/>
            <person name="Gavelis G."/>
            <person name="Widhalm J.R."/>
            <person name="Wisecaver J.H."/>
        </authorList>
    </citation>
    <scope>NUCLEOTIDE SEQUENCE</scope>
    <source>
        <strain evidence="1">ECLA1</strain>
    </source>
</reference>
<accession>A0AAE1AB75</accession>
<dbReference type="EMBL" id="JAWDGP010002355">
    <property type="protein sequence ID" value="KAK3783821.1"/>
    <property type="molecule type" value="Genomic_DNA"/>
</dbReference>
<evidence type="ECO:0000313" key="1">
    <source>
        <dbReference type="EMBL" id="KAK3783821.1"/>
    </source>
</evidence>
<comment type="caution">
    <text evidence="1">The sequence shown here is derived from an EMBL/GenBank/DDBJ whole genome shotgun (WGS) entry which is preliminary data.</text>
</comment>
<evidence type="ECO:0000313" key="2">
    <source>
        <dbReference type="Proteomes" id="UP001283361"/>
    </source>
</evidence>
<gene>
    <name evidence="1" type="ORF">RRG08_063482</name>
</gene>
<dbReference type="Proteomes" id="UP001283361">
    <property type="component" value="Unassembled WGS sequence"/>
</dbReference>
<protein>
    <submittedName>
        <fullName evidence="1">Uncharacterized protein</fullName>
    </submittedName>
</protein>
<name>A0AAE1AB75_9GAST</name>
<organism evidence="1 2">
    <name type="scientific">Elysia crispata</name>
    <name type="common">lettuce slug</name>
    <dbReference type="NCBI Taxonomy" id="231223"/>
    <lineage>
        <taxon>Eukaryota</taxon>
        <taxon>Metazoa</taxon>
        <taxon>Spiralia</taxon>
        <taxon>Lophotrochozoa</taxon>
        <taxon>Mollusca</taxon>
        <taxon>Gastropoda</taxon>
        <taxon>Heterobranchia</taxon>
        <taxon>Euthyneura</taxon>
        <taxon>Panpulmonata</taxon>
        <taxon>Sacoglossa</taxon>
        <taxon>Placobranchoidea</taxon>
        <taxon>Plakobranchidae</taxon>
        <taxon>Elysia</taxon>
    </lineage>
</organism>
<dbReference type="AlphaFoldDB" id="A0AAE1AB75"/>
<sequence length="207" mass="22569">MSILLVLSVPPTLAILSKQTVKHKSHYRRSQALFRPPILKQCEDQGSHKTRPDNITINIVQLWVQIQRHDQRKPLPFWDAGTTPSPSDGEVEVLHSPLEYHSVSSRVLPLSRVSPVTVAAVSSSSRSKPNISRLISSSSVLYGSVTLVTKDNFVTSVCGEIPTCGASLLKLFPMLAGGMSVELSLEEKPCASRRNVCRVISGGEALC</sequence>
<keyword evidence="2" id="KW-1185">Reference proteome</keyword>